<sequence length="53" mass="5730">MALLLSIPTPLPEPEEWCVEKNLSVPISNPAHDNTGSQIETCHEPDNGIAYAS</sequence>
<dbReference type="Proteomes" id="UP000027583">
    <property type="component" value="Unassembled WGS sequence"/>
</dbReference>
<dbReference type="EMBL" id="CBLX010000024">
    <property type="protein sequence ID" value="CDG40828.1"/>
    <property type="molecule type" value="Genomic_DNA"/>
</dbReference>
<dbReference type="AlphaFoldDB" id="A0A060QJH5"/>
<reference evidence="2 3" key="1">
    <citation type="journal article" date="2014" name="Genome Biol. Evol.">
        <title>Acetic acid bacteria genomes reveal functional traits for adaptation to life in insect guts.</title>
        <authorList>
            <person name="Chouaia B."/>
            <person name="Gaiarsa S."/>
            <person name="Crotti E."/>
            <person name="Comandatore F."/>
            <person name="Degli Esposti M."/>
            <person name="Ricci I."/>
            <person name="Alma A."/>
            <person name="Favia G."/>
            <person name="Bandi C."/>
            <person name="Daffonchio D."/>
        </authorList>
    </citation>
    <scope>NUCLEOTIDE SEQUENCE [LARGE SCALE GENOMIC DNA]</scope>
    <source>
        <strain evidence="2 3">SF2.1</strain>
    </source>
</reference>
<feature type="region of interest" description="Disordered" evidence="1">
    <location>
        <begin position="29"/>
        <end position="53"/>
    </location>
</feature>
<proteinExistence type="predicted"/>
<comment type="caution">
    <text evidence="2">The sequence shown here is derived from an EMBL/GenBank/DDBJ whole genome shotgun (WGS) entry which is preliminary data.</text>
</comment>
<evidence type="ECO:0000313" key="2">
    <source>
        <dbReference type="EMBL" id="CDG40828.1"/>
    </source>
</evidence>
<accession>A0A060QJH5</accession>
<gene>
    <name evidence="2" type="ORF">ASAP_2783</name>
</gene>
<evidence type="ECO:0000313" key="3">
    <source>
        <dbReference type="Proteomes" id="UP000027583"/>
    </source>
</evidence>
<organism evidence="2 3">
    <name type="scientific">Asaia bogorensis</name>
    <dbReference type="NCBI Taxonomy" id="91915"/>
    <lineage>
        <taxon>Bacteria</taxon>
        <taxon>Pseudomonadati</taxon>
        <taxon>Pseudomonadota</taxon>
        <taxon>Alphaproteobacteria</taxon>
        <taxon>Acetobacterales</taxon>
        <taxon>Acetobacteraceae</taxon>
        <taxon>Asaia</taxon>
    </lineage>
</organism>
<evidence type="ECO:0000256" key="1">
    <source>
        <dbReference type="SAM" id="MobiDB-lite"/>
    </source>
</evidence>
<feature type="compositionally biased region" description="Polar residues" evidence="1">
    <location>
        <begin position="29"/>
        <end position="40"/>
    </location>
</feature>
<protein>
    <submittedName>
        <fullName evidence="2">Uncharacterized protein</fullName>
    </submittedName>
</protein>
<reference evidence="2 3" key="2">
    <citation type="journal article" date="2014" name="PLoS ONE">
        <title>Evolution of mitochondria reconstructed from the energy metabolism of living bacteria.</title>
        <authorList>
            <person name="Degli Esposti M."/>
            <person name="Chouaia B."/>
            <person name="Comandatore F."/>
            <person name="Crotti E."/>
            <person name="Sassera D."/>
            <person name="Lievens P.M."/>
            <person name="Daffonchio D."/>
            <person name="Bandi C."/>
        </authorList>
    </citation>
    <scope>NUCLEOTIDE SEQUENCE [LARGE SCALE GENOMIC DNA]</scope>
    <source>
        <strain evidence="2 3">SF2.1</strain>
    </source>
</reference>
<name>A0A060QJH5_9PROT</name>